<evidence type="ECO:0000313" key="11">
    <source>
        <dbReference type="EMBL" id="AEW93941.1"/>
    </source>
</evidence>
<evidence type="ECO:0000256" key="7">
    <source>
        <dbReference type="ARBA" id="ARBA00023136"/>
    </source>
</evidence>
<dbReference type="GO" id="GO:0022857">
    <property type="term" value="F:transmembrane transporter activity"/>
    <property type="evidence" value="ECO:0007669"/>
    <property type="project" value="InterPro"/>
</dbReference>
<feature type="transmembrane region" description="Helical" evidence="9">
    <location>
        <begin position="79"/>
        <end position="104"/>
    </location>
</feature>
<dbReference type="PRINTS" id="PR01036">
    <property type="entry name" value="TCRTETB"/>
</dbReference>
<feature type="transmembrane region" description="Helical" evidence="9">
    <location>
        <begin position="333"/>
        <end position="353"/>
    </location>
</feature>
<evidence type="ECO:0000259" key="10">
    <source>
        <dbReference type="PROSITE" id="PS50850"/>
    </source>
</evidence>
<dbReference type="GO" id="GO:0046677">
    <property type="term" value="P:response to antibiotic"/>
    <property type="evidence" value="ECO:0007669"/>
    <property type="project" value="UniProtKB-KW"/>
</dbReference>
<dbReference type="InterPro" id="IPR036259">
    <property type="entry name" value="MFS_trans_sf"/>
</dbReference>
<evidence type="ECO:0000256" key="6">
    <source>
        <dbReference type="ARBA" id="ARBA00022989"/>
    </source>
</evidence>
<dbReference type="PATRIC" id="fig|1003195.29.peg.1575"/>
<evidence type="ECO:0000256" key="8">
    <source>
        <dbReference type="ARBA" id="ARBA00023251"/>
    </source>
</evidence>
<dbReference type="Gene3D" id="1.20.1250.20">
    <property type="entry name" value="MFS general substrate transporter like domains"/>
    <property type="match status" value="1"/>
</dbReference>
<feature type="transmembrane region" description="Helical" evidence="9">
    <location>
        <begin position="47"/>
        <end position="67"/>
    </location>
</feature>
<dbReference type="PANTHER" id="PTHR42718:SF9">
    <property type="entry name" value="MAJOR FACILITATOR SUPERFAMILY MULTIDRUG TRANSPORTER MFSC"/>
    <property type="match status" value="1"/>
</dbReference>
<feature type="transmembrane region" description="Helical" evidence="9">
    <location>
        <begin position="167"/>
        <end position="187"/>
    </location>
</feature>
<dbReference type="InterPro" id="IPR020846">
    <property type="entry name" value="MFS_dom"/>
</dbReference>
<dbReference type="KEGG" id="scy:SCATT_15700"/>
<feature type="transmembrane region" description="Helical" evidence="9">
    <location>
        <begin position="137"/>
        <end position="155"/>
    </location>
</feature>
<keyword evidence="5 9" id="KW-0812">Transmembrane</keyword>
<feature type="transmembrane region" description="Helical" evidence="9">
    <location>
        <begin position="408"/>
        <end position="430"/>
    </location>
</feature>
<feature type="transmembrane region" description="Helical" evidence="9">
    <location>
        <begin position="110"/>
        <end position="130"/>
    </location>
</feature>
<gene>
    <name evidence="11" type="ordered locus">SCATT_15700</name>
</gene>
<dbReference type="STRING" id="1003195.SCATT_15700"/>
<dbReference type="CDD" id="cd17321">
    <property type="entry name" value="MFS_MMR_MDR_like"/>
    <property type="match status" value="1"/>
</dbReference>
<comment type="similarity">
    <text evidence="2">Belongs to the major facilitator superfamily. EmrB family.</text>
</comment>
<feature type="transmembrane region" description="Helical" evidence="9">
    <location>
        <begin position="199"/>
        <end position="218"/>
    </location>
</feature>
<proteinExistence type="inferred from homology"/>
<dbReference type="Proteomes" id="UP000007842">
    <property type="component" value="Chromosome"/>
</dbReference>
<evidence type="ECO:0000313" key="12">
    <source>
        <dbReference type="Proteomes" id="UP000007842"/>
    </source>
</evidence>
<evidence type="ECO:0000256" key="4">
    <source>
        <dbReference type="ARBA" id="ARBA00022475"/>
    </source>
</evidence>
<keyword evidence="7 9" id="KW-0472">Membrane</keyword>
<keyword evidence="6 9" id="KW-1133">Transmembrane helix</keyword>
<dbReference type="PROSITE" id="PS50850">
    <property type="entry name" value="MFS"/>
    <property type="match status" value="1"/>
</dbReference>
<dbReference type="SUPFAM" id="SSF103473">
    <property type="entry name" value="MFS general substrate transporter"/>
    <property type="match status" value="1"/>
</dbReference>
<dbReference type="GO" id="GO:0005886">
    <property type="term" value="C:plasma membrane"/>
    <property type="evidence" value="ECO:0007669"/>
    <property type="project" value="UniProtKB-SubCell"/>
</dbReference>
<dbReference type="PANTHER" id="PTHR42718">
    <property type="entry name" value="MAJOR FACILITATOR SUPERFAMILY MULTIDRUG TRANSPORTER MFSC"/>
    <property type="match status" value="1"/>
</dbReference>
<keyword evidence="12" id="KW-1185">Reference proteome</keyword>
<feature type="transmembrane region" description="Helical" evidence="9">
    <location>
        <begin position="359"/>
        <end position="378"/>
    </location>
</feature>
<accession>G8X255</accession>
<reference evidence="12" key="1">
    <citation type="submission" date="2011-12" db="EMBL/GenBank/DDBJ databases">
        <title>Complete genome sequence of Streptomyces cattleya strain DSM 46488.</title>
        <authorList>
            <person name="Ou H.-Y."/>
            <person name="Li P."/>
            <person name="Zhao C."/>
            <person name="O'Hagan D."/>
            <person name="Deng Z."/>
        </authorList>
    </citation>
    <scope>NUCLEOTIDE SEQUENCE [LARGE SCALE GENOMIC DNA]</scope>
    <source>
        <strain evidence="12">ATCC 35852 / DSM 46488 / JCM 4925 / NBRC 14057 / NRRL 8057</strain>
    </source>
</reference>
<organism evidence="11 12">
    <name type="scientific">Streptantibioticus cattleyicolor (strain ATCC 35852 / DSM 46488 / JCM 4925 / NBRC 14057 / NRRL 8057)</name>
    <name type="common">Streptomyces cattleya</name>
    <dbReference type="NCBI Taxonomy" id="1003195"/>
    <lineage>
        <taxon>Bacteria</taxon>
        <taxon>Bacillati</taxon>
        <taxon>Actinomycetota</taxon>
        <taxon>Actinomycetes</taxon>
        <taxon>Kitasatosporales</taxon>
        <taxon>Streptomycetaceae</taxon>
        <taxon>Streptantibioticus</taxon>
    </lineage>
</organism>
<dbReference type="RefSeq" id="WP_014627640.1">
    <property type="nucleotide sequence ID" value="NC_016111.1"/>
</dbReference>
<keyword evidence="3" id="KW-0813">Transport</keyword>
<evidence type="ECO:0000256" key="9">
    <source>
        <dbReference type="SAM" id="Phobius"/>
    </source>
</evidence>
<feature type="transmembrane region" description="Helical" evidence="9">
    <location>
        <begin position="302"/>
        <end position="321"/>
    </location>
</feature>
<name>G8X255_STREN</name>
<sequence length="481" mass="50140">MPELSHRRRMLVLAICCMSLLIVSLDNTVLNVALPSMQRELHTSVSGLQWTIDAYTLVLASLLMLSGSTADRIGRRRTFQVGLAVFSAASLLCSLAPSLSWLVAARMLQAVGGSMLNPVAMSIITNTFTVPRERARAIGVWGGVVGISMAAGPIIGGALVESTGWRAIFWLNVPVGVLALVLTRLFVPESRAPKPRRVDPVGQLLMIVLLAALTYGIIETPAHGWSSPLVLGCEALAVLALLGIVWYEPRRAEPLIDLRFFRSAPFSGATVIAICGFAALGGFLFLNSLYLQDVRGLDPLHAGLFMLPMAAMTLVCAPLSGRIVGARGPRLPLLLAGAAMCASAIPLAVDFSAHTPTAWLVAVYVVFGIGFGLVNAPITNTAVSGMPRAQAGVAAAVASTSRQIGQSLGVAVIGAVMASASLGAGAPGFAATGRTAWWIVAGCGAAVLAVGTITSGRWARTTAERTAERLETAEIKVAVST</sequence>
<comment type="subcellular location">
    <subcellularLocation>
        <location evidence="1">Cell membrane</location>
        <topology evidence="1">Multi-pass membrane protein</topology>
    </subcellularLocation>
</comment>
<dbReference type="Gene3D" id="1.20.1720.10">
    <property type="entry name" value="Multidrug resistance protein D"/>
    <property type="match status" value="1"/>
</dbReference>
<dbReference type="Pfam" id="PF07690">
    <property type="entry name" value="MFS_1"/>
    <property type="match status" value="1"/>
</dbReference>
<dbReference type="AlphaFoldDB" id="G8X255"/>
<dbReference type="InterPro" id="IPR004638">
    <property type="entry name" value="EmrB-like"/>
</dbReference>
<evidence type="ECO:0000256" key="5">
    <source>
        <dbReference type="ARBA" id="ARBA00022692"/>
    </source>
</evidence>
<dbReference type="NCBIfam" id="TIGR00711">
    <property type="entry name" value="efflux_EmrB"/>
    <property type="match status" value="1"/>
</dbReference>
<dbReference type="OrthoDB" id="9781469at2"/>
<protein>
    <submittedName>
        <fullName evidence="11">Efflux membrane protein</fullName>
    </submittedName>
</protein>
<feature type="transmembrane region" description="Helical" evidence="9">
    <location>
        <begin position="436"/>
        <end position="459"/>
    </location>
</feature>
<evidence type="ECO:0000256" key="3">
    <source>
        <dbReference type="ARBA" id="ARBA00022448"/>
    </source>
</evidence>
<dbReference type="EMBL" id="CP003219">
    <property type="protein sequence ID" value="AEW93941.1"/>
    <property type="molecule type" value="Genomic_DNA"/>
</dbReference>
<evidence type="ECO:0000256" key="1">
    <source>
        <dbReference type="ARBA" id="ARBA00004651"/>
    </source>
</evidence>
<feature type="transmembrane region" description="Helical" evidence="9">
    <location>
        <begin position="268"/>
        <end position="290"/>
    </location>
</feature>
<dbReference type="HOGENOM" id="CLU_000960_28_2_11"/>
<feature type="transmembrane region" description="Helical" evidence="9">
    <location>
        <begin position="224"/>
        <end position="247"/>
    </location>
</feature>
<feature type="domain" description="Major facilitator superfamily (MFS) profile" evidence="10">
    <location>
        <begin position="12"/>
        <end position="459"/>
    </location>
</feature>
<keyword evidence="4" id="KW-1003">Cell membrane</keyword>
<dbReference type="InterPro" id="IPR011701">
    <property type="entry name" value="MFS"/>
</dbReference>
<dbReference type="eggNOG" id="COG0477">
    <property type="taxonomic scope" value="Bacteria"/>
</dbReference>
<evidence type="ECO:0000256" key="2">
    <source>
        <dbReference type="ARBA" id="ARBA00008537"/>
    </source>
</evidence>
<keyword evidence="8" id="KW-0046">Antibiotic resistance</keyword>